<reference evidence="1" key="1">
    <citation type="journal article" date="2017" name="Nature">
        <title>The sunflower genome provides insights into oil metabolism, flowering and Asterid evolution.</title>
        <authorList>
            <person name="Badouin H."/>
            <person name="Gouzy J."/>
            <person name="Grassa C.J."/>
            <person name="Murat F."/>
            <person name="Staton S.E."/>
            <person name="Cottret L."/>
            <person name="Lelandais-Briere C."/>
            <person name="Owens G.L."/>
            <person name="Carrere S."/>
            <person name="Mayjonade B."/>
            <person name="Legrand L."/>
            <person name="Gill N."/>
            <person name="Kane N.C."/>
            <person name="Bowers J.E."/>
            <person name="Hubner S."/>
            <person name="Bellec A."/>
            <person name="Berard A."/>
            <person name="Berges H."/>
            <person name="Blanchet N."/>
            <person name="Boniface M.C."/>
            <person name="Brunel D."/>
            <person name="Catrice O."/>
            <person name="Chaidir N."/>
            <person name="Claudel C."/>
            <person name="Donnadieu C."/>
            <person name="Faraut T."/>
            <person name="Fievet G."/>
            <person name="Helmstetter N."/>
            <person name="King M."/>
            <person name="Knapp S.J."/>
            <person name="Lai Z."/>
            <person name="Le Paslier M.C."/>
            <person name="Lippi Y."/>
            <person name="Lorenzon L."/>
            <person name="Mandel J.R."/>
            <person name="Marage G."/>
            <person name="Marchand G."/>
            <person name="Marquand E."/>
            <person name="Bret-Mestries E."/>
            <person name="Morien E."/>
            <person name="Nambeesan S."/>
            <person name="Nguyen T."/>
            <person name="Pegot-Espagnet P."/>
            <person name="Pouilly N."/>
            <person name="Raftis F."/>
            <person name="Sallet E."/>
            <person name="Schiex T."/>
            <person name="Thomas J."/>
            <person name="Vandecasteele C."/>
            <person name="Vares D."/>
            <person name="Vear F."/>
            <person name="Vautrin S."/>
            <person name="Crespi M."/>
            <person name="Mangin B."/>
            <person name="Burke J.M."/>
            <person name="Salse J."/>
            <person name="Munos S."/>
            <person name="Vincourt P."/>
            <person name="Rieseberg L.H."/>
            <person name="Langlade N.B."/>
        </authorList>
    </citation>
    <scope>NUCLEOTIDE SEQUENCE</scope>
    <source>
        <tissue evidence="1">Leaves</tissue>
    </source>
</reference>
<accession>A0A9K3NZZ3</accession>
<dbReference type="Gramene" id="mRNA:HanXRQr2_Chr02g0071961">
    <property type="protein sequence ID" value="CDS:HanXRQr2_Chr02g0071961.1"/>
    <property type="gene ID" value="HanXRQr2_Chr02g0071961"/>
</dbReference>
<dbReference type="AlphaFoldDB" id="A0A9K3NZZ3"/>
<gene>
    <name evidence="1" type="ORF">HanXRQr2_Chr02g0071961</name>
</gene>
<keyword evidence="2" id="KW-1185">Reference proteome</keyword>
<name>A0A9K3NZZ3_HELAN</name>
<comment type="caution">
    <text evidence="1">The sequence shown here is derived from an EMBL/GenBank/DDBJ whole genome shotgun (WGS) entry which is preliminary data.</text>
</comment>
<protein>
    <submittedName>
        <fullName evidence="1">Uncharacterized protein</fullName>
    </submittedName>
</protein>
<dbReference type="PANTHER" id="PTHR34835:SF90">
    <property type="entry name" value="AMINOTRANSFERASE-LIKE PLANT MOBILE DOMAIN-CONTAINING PROTEIN"/>
    <property type="match status" value="1"/>
</dbReference>
<dbReference type="PANTHER" id="PTHR34835">
    <property type="entry name" value="OS07G0283600 PROTEIN-RELATED"/>
    <property type="match status" value="1"/>
</dbReference>
<dbReference type="Proteomes" id="UP000215914">
    <property type="component" value="Unassembled WGS sequence"/>
</dbReference>
<evidence type="ECO:0000313" key="2">
    <source>
        <dbReference type="Proteomes" id="UP000215914"/>
    </source>
</evidence>
<proteinExistence type="predicted"/>
<organism evidence="1 2">
    <name type="scientific">Helianthus annuus</name>
    <name type="common">Common sunflower</name>
    <dbReference type="NCBI Taxonomy" id="4232"/>
    <lineage>
        <taxon>Eukaryota</taxon>
        <taxon>Viridiplantae</taxon>
        <taxon>Streptophyta</taxon>
        <taxon>Embryophyta</taxon>
        <taxon>Tracheophyta</taxon>
        <taxon>Spermatophyta</taxon>
        <taxon>Magnoliopsida</taxon>
        <taxon>eudicotyledons</taxon>
        <taxon>Gunneridae</taxon>
        <taxon>Pentapetalae</taxon>
        <taxon>asterids</taxon>
        <taxon>campanulids</taxon>
        <taxon>Asterales</taxon>
        <taxon>Asteraceae</taxon>
        <taxon>Asteroideae</taxon>
        <taxon>Heliantheae alliance</taxon>
        <taxon>Heliantheae</taxon>
        <taxon>Helianthus</taxon>
    </lineage>
</organism>
<dbReference type="EMBL" id="MNCJ02000317">
    <property type="protein sequence ID" value="KAF5818944.1"/>
    <property type="molecule type" value="Genomic_DNA"/>
</dbReference>
<sequence length="185" mass="21101">MVNNGKKLPTIGGWQTDITNSSSPHGKLMQALNENQQAVVKNIRFRSILGFDMGQISSALGWWLMKNYDPKTRLLNYGSYHIHITEELVHDIFGVPRGKIEIKETERARSDFHEVVAEWKTQIEDVESSRFTPVQFKTYMQGQIASGRIFVLNFLLFYNTLLGETATNSTINMRFLPALCRGSKS</sequence>
<reference evidence="1" key="2">
    <citation type="submission" date="2020-06" db="EMBL/GenBank/DDBJ databases">
        <title>Helianthus annuus Genome sequencing and assembly Release 2.</title>
        <authorList>
            <person name="Gouzy J."/>
            <person name="Langlade N."/>
            <person name="Munos S."/>
        </authorList>
    </citation>
    <scope>NUCLEOTIDE SEQUENCE</scope>
    <source>
        <tissue evidence="1">Leaves</tissue>
    </source>
</reference>
<evidence type="ECO:0000313" key="1">
    <source>
        <dbReference type="EMBL" id="KAF5818944.1"/>
    </source>
</evidence>